<reference evidence="1" key="1">
    <citation type="submission" date="2018-12" db="EMBL/GenBank/DDBJ databases">
        <title>Novel natural products biosynthetic potential of the class Ktedonobacteria.</title>
        <authorList>
            <person name="Zheng Y."/>
            <person name="Saitou A."/>
            <person name="Wang C.M."/>
            <person name="Toyoda A."/>
            <person name="Minakuchi Y."/>
            <person name="Sekiguchi Y."/>
            <person name="Ueda K."/>
            <person name="Takano H."/>
            <person name="Sakai Y."/>
            <person name="Yokota A."/>
            <person name="Yabe S."/>
        </authorList>
    </citation>
    <scope>NUCLEOTIDE SEQUENCE</scope>
    <source>
        <strain evidence="1">A3-2</strain>
    </source>
</reference>
<protein>
    <recommendedName>
        <fullName evidence="2">SprT-like domain-containing protein</fullName>
    </recommendedName>
</protein>
<evidence type="ECO:0000313" key="1">
    <source>
        <dbReference type="EMBL" id="BBH94383.1"/>
    </source>
</evidence>
<sequence length="255" mass="29323">MAARRKPGLPALPPVQAGPILHATPLVERWFWHYWQRLGLPESELALLALTQDRREYQRWTGKRLNFMVLGCYCYLQFTGKVSSSVADRASGKPGQPEGRRASAMLPLPGFSEGPLSRPVAVTSEPPRHRHCIFIEPDMQPRSIEVTVAHELIHLADRVRGTPRRHRHHGYDSIAADEAAITGYDLEELRRLLHEESARREQLRRARAPLRYIYVCPNCGKEYPRARRYSRPVSCSLCDKAYNPRYRLLLARELL</sequence>
<proteinExistence type="predicted"/>
<dbReference type="EMBL" id="AP019377">
    <property type="protein sequence ID" value="BBH94383.1"/>
    <property type="molecule type" value="Genomic_DNA"/>
</dbReference>
<gene>
    <name evidence="1" type="ORF">KTA_25820</name>
</gene>
<name>A0A455T180_9CHLR</name>
<organism evidence="1">
    <name type="scientific">Thermogemmatispora argillosa</name>
    <dbReference type="NCBI Taxonomy" id="2045280"/>
    <lineage>
        <taxon>Bacteria</taxon>
        <taxon>Bacillati</taxon>
        <taxon>Chloroflexota</taxon>
        <taxon>Ktedonobacteria</taxon>
        <taxon>Thermogemmatisporales</taxon>
        <taxon>Thermogemmatisporaceae</taxon>
        <taxon>Thermogemmatispora</taxon>
    </lineage>
</organism>
<evidence type="ECO:0008006" key="2">
    <source>
        <dbReference type="Google" id="ProtNLM"/>
    </source>
</evidence>
<dbReference type="AlphaFoldDB" id="A0A455T180"/>
<accession>A0A455T180</accession>